<dbReference type="Proteomes" id="UP000007801">
    <property type="component" value="Unassembled WGS sequence"/>
</dbReference>
<evidence type="ECO:0000313" key="9">
    <source>
        <dbReference type="Proteomes" id="UP000007801"/>
    </source>
</evidence>
<feature type="transmembrane region" description="Helical" evidence="7">
    <location>
        <begin position="63"/>
        <end position="83"/>
    </location>
</feature>
<dbReference type="OrthoDB" id="3222at2759"/>
<evidence type="ECO:0000256" key="4">
    <source>
        <dbReference type="ARBA" id="ARBA00022989"/>
    </source>
</evidence>
<dbReference type="InterPro" id="IPR000425">
    <property type="entry name" value="MIP"/>
</dbReference>
<evidence type="ECO:0000256" key="3">
    <source>
        <dbReference type="ARBA" id="ARBA00022692"/>
    </source>
</evidence>
<dbReference type="InterPro" id="IPR034294">
    <property type="entry name" value="Aquaporin_transptr"/>
</dbReference>
<dbReference type="PRINTS" id="PR00783">
    <property type="entry name" value="MINTRINSICP"/>
</dbReference>
<dbReference type="Pfam" id="PF00230">
    <property type="entry name" value="MIP"/>
    <property type="match status" value="1"/>
</dbReference>
<keyword evidence="5 7" id="KW-0472">Membrane</keyword>
<accession>B3MFC7</accession>
<sequence length="95" mass="10623">MTTLIDQDYCNGLGHTTLAPNITELQGLGIEFFLGFVLVLTVFRACDTHKSNFAHGNWSSHWIYWVGPILGDLTAALLVILILEAKPETKMNEIY</sequence>
<reference evidence="8 9" key="1">
    <citation type="journal article" date="2007" name="Nature">
        <title>Evolution of genes and genomes on the Drosophila phylogeny.</title>
        <authorList>
            <consortium name="Drosophila 12 Genomes Consortium"/>
            <person name="Clark A.G."/>
            <person name="Eisen M.B."/>
            <person name="Smith D.R."/>
            <person name="Bergman C.M."/>
            <person name="Oliver B."/>
            <person name="Markow T.A."/>
            <person name="Kaufman T.C."/>
            <person name="Kellis M."/>
            <person name="Gelbart W."/>
            <person name="Iyer V.N."/>
            <person name="Pollard D.A."/>
            <person name="Sackton T.B."/>
            <person name="Larracuente A.M."/>
            <person name="Singh N.D."/>
            <person name="Abad J.P."/>
            <person name="Abt D.N."/>
            <person name="Adryan B."/>
            <person name="Aguade M."/>
            <person name="Akashi H."/>
            <person name="Anderson W.W."/>
            <person name="Aquadro C.F."/>
            <person name="Ardell D.H."/>
            <person name="Arguello R."/>
            <person name="Artieri C.G."/>
            <person name="Barbash D.A."/>
            <person name="Barker D."/>
            <person name="Barsanti P."/>
            <person name="Batterham P."/>
            <person name="Batzoglou S."/>
            <person name="Begun D."/>
            <person name="Bhutkar A."/>
            <person name="Blanco E."/>
            <person name="Bosak S.A."/>
            <person name="Bradley R.K."/>
            <person name="Brand A.D."/>
            <person name="Brent M.R."/>
            <person name="Brooks A.N."/>
            <person name="Brown R.H."/>
            <person name="Butlin R.K."/>
            <person name="Caggese C."/>
            <person name="Calvi B.R."/>
            <person name="Bernardo de Carvalho A."/>
            <person name="Caspi A."/>
            <person name="Castrezana S."/>
            <person name="Celniker S.E."/>
            <person name="Chang J.L."/>
            <person name="Chapple C."/>
            <person name="Chatterji S."/>
            <person name="Chinwalla A."/>
            <person name="Civetta A."/>
            <person name="Clifton S.W."/>
            <person name="Comeron J.M."/>
            <person name="Costello J.C."/>
            <person name="Coyne J.A."/>
            <person name="Daub J."/>
            <person name="David R.G."/>
            <person name="Delcher A.L."/>
            <person name="Delehaunty K."/>
            <person name="Do C.B."/>
            <person name="Ebling H."/>
            <person name="Edwards K."/>
            <person name="Eickbush T."/>
            <person name="Evans J.D."/>
            <person name="Filipski A."/>
            <person name="Findeiss S."/>
            <person name="Freyhult E."/>
            <person name="Fulton L."/>
            <person name="Fulton R."/>
            <person name="Garcia A.C."/>
            <person name="Gardiner A."/>
            <person name="Garfield D.A."/>
            <person name="Garvin B.E."/>
            <person name="Gibson G."/>
            <person name="Gilbert D."/>
            <person name="Gnerre S."/>
            <person name="Godfrey J."/>
            <person name="Good R."/>
            <person name="Gotea V."/>
            <person name="Gravely B."/>
            <person name="Greenberg A.J."/>
            <person name="Griffiths-Jones S."/>
            <person name="Gross S."/>
            <person name="Guigo R."/>
            <person name="Gustafson E.A."/>
            <person name="Haerty W."/>
            <person name="Hahn M.W."/>
            <person name="Halligan D.L."/>
            <person name="Halpern A.L."/>
            <person name="Halter G.M."/>
            <person name="Han M.V."/>
            <person name="Heger A."/>
            <person name="Hillier L."/>
            <person name="Hinrichs A.S."/>
            <person name="Holmes I."/>
            <person name="Hoskins R.A."/>
            <person name="Hubisz M.J."/>
            <person name="Hultmark D."/>
            <person name="Huntley M.A."/>
            <person name="Jaffe D.B."/>
            <person name="Jagadeeshan S."/>
            <person name="Jeck W.R."/>
            <person name="Johnson J."/>
            <person name="Jones C.D."/>
            <person name="Jordan W.C."/>
            <person name="Karpen G.H."/>
            <person name="Kataoka E."/>
            <person name="Keightley P.D."/>
            <person name="Kheradpour P."/>
            <person name="Kirkness E.F."/>
            <person name="Koerich L.B."/>
            <person name="Kristiansen K."/>
            <person name="Kudrna D."/>
            <person name="Kulathinal R.J."/>
            <person name="Kumar S."/>
            <person name="Kwok R."/>
            <person name="Lander E."/>
            <person name="Langley C.H."/>
            <person name="Lapoint R."/>
            <person name="Lazzaro B.P."/>
            <person name="Lee S.J."/>
            <person name="Levesque L."/>
            <person name="Li R."/>
            <person name="Lin C.F."/>
            <person name="Lin M.F."/>
            <person name="Lindblad-Toh K."/>
            <person name="Llopart A."/>
            <person name="Long M."/>
            <person name="Low L."/>
            <person name="Lozovsky E."/>
            <person name="Lu J."/>
            <person name="Luo M."/>
            <person name="Machado C.A."/>
            <person name="Makalowski W."/>
            <person name="Marzo M."/>
            <person name="Matsuda M."/>
            <person name="Matzkin L."/>
            <person name="McAllister B."/>
            <person name="McBride C.S."/>
            <person name="McKernan B."/>
            <person name="McKernan K."/>
            <person name="Mendez-Lago M."/>
            <person name="Minx P."/>
            <person name="Mollenhauer M.U."/>
            <person name="Montooth K."/>
            <person name="Mount S.M."/>
            <person name="Mu X."/>
            <person name="Myers E."/>
            <person name="Negre B."/>
            <person name="Newfeld S."/>
            <person name="Nielsen R."/>
            <person name="Noor M.A."/>
            <person name="O'Grady P."/>
            <person name="Pachter L."/>
            <person name="Papaceit M."/>
            <person name="Parisi M.J."/>
            <person name="Parisi M."/>
            <person name="Parts L."/>
            <person name="Pedersen J.S."/>
            <person name="Pesole G."/>
            <person name="Phillippy A.M."/>
            <person name="Ponting C.P."/>
            <person name="Pop M."/>
            <person name="Porcelli D."/>
            <person name="Powell J.R."/>
            <person name="Prohaska S."/>
            <person name="Pruitt K."/>
            <person name="Puig M."/>
            <person name="Quesneville H."/>
            <person name="Ram K.R."/>
            <person name="Rand D."/>
            <person name="Rasmussen M.D."/>
            <person name="Reed L.K."/>
            <person name="Reenan R."/>
            <person name="Reily A."/>
            <person name="Remington K.A."/>
            <person name="Rieger T.T."/>
            <person name="Ritchie M.G."/>
            <person name="Robin C."/>
            <person name="Rogers Y.H."/>
            <person name="Rohde C."/>
            <person name="Rozas J."/>
            <person name="Rubenfield M.J."/>
            <person name="Ruiz A."/>
            <person name="Russo S."/>
            <person name="Salzberg S.L."/>
            <person name="Sanchez-Gracia A."/>
            <person name="Saranga D.J."/>
            <person name="Sato H."/>
            <person name="Schaeffer S.W."/>
            <person name="Schatz M.C."/>
            <person name="Schlenke T."/>
            <person name="Schwartz R."/>
            <person name="Segarra C."/>
            <person name="Singh R.S."/>
            <person name="Sirot L."/>
            <person name="Sirota M."/>
            <person name="Sisneros N.B."/>
            <person name="Smith C.D."/>
            <person name="Smith T.F."/>
            <person name="Spieth J."/>
            <person name="Stage D.E."/>
            <person name="Stark A."/>
            <person name="Stephan W."/>
            <person name="Strausberg R.L."/>
            <person name="Strempel S."/>
            <person name="Sturgill D."/>
            <person name="Sutton G."/>
            <person name="Sutton G.G."/>
            <person name="Tao W."/>
            <person name="Teichmann S."/>
            <person name="Tobari Y.N."/>
            <person name="Tomimura Y."/>
            <person name="Tsolas J.M."/>
            <person name="Valente V.L."/>
            <person name="Venter E."/>
            <person name="Venter J.C."/>
            <person name="Vicario S."/>
            <person name="Vieira F.G."/>
            <person name="Vilella A.J."/>
            <person name="Villasante A."/>
            <person name="Walenz B."/>
            <person name="Wang J."/>
            <person name="Wasserman M."/>
            <person name="Watts T."/>
            <person name="Wilson D."/>
            <person name="Wilson R.K."/>
            <person name="Wing R.A."/>
            <person name="Wolfner M.F."/>
            <person name="Wong A."/>
            <person name="Wong G.K."/>
            <person name="Wu C.I."/>
            <person name="Wu G."/>
            <person name="Yamamoto D."/>
            <person name="Yang H.P."/>
            <person name="Yang S.P."/>
            <person name="Yorke J.A."/>
            <person name="Yoshida K."/>
            <person name="Zdobnov E."/>
            <person name="Zhang P."/>
            <person name="Zhang Y."/>
            <person name="Zimin A.V."/>
            <person name="Baldwin J."/>
            <person name="Abdouelleil A."/>
            <person name="Abdulkadir J."/>
            <person name="Abebe A."/>
            <person name="Abera B."/>
            <person name="Abreu J."/>
            <person name="Acer S.C."/>
            <person name="Aftuck L."/>
            <person name="Alexander A."/>
            <person name="An P."/>
            <person name="Anderson E."/>
            <person name="Anderson S."/>
            <person name="Arachi H."/>
            <person name="Azer M."/>
            <person name="Bachantsang P."/>
            <person name="Barry A."/>
            <person name="Bayul T."/>
            <person name="Berlin A."/>
            <person name="Bessette D."/>
            <person name="Bloom T."/>
            <person name="Blye J."/>
            <person name="Boguslavskiy L."/>
            <person name="Bonnet C."/>
            <person name="Boukhgalter B."/>
            <person name="Bourzgui I."/>
            <person name="Brown A."/>
            <person name="Cahill P."/>
            <person name="Channer S."/>
            <person name="Cheshatsang Y."/>
            <person name="Chuda L."/>
            <person name="Citroen M."/>
            <person name="Collymore A."/>
            <person name="Cooke P."/>
            <person name="Costello M."/>
            <person name="D'Aco K."/>
            <person name="Daza R."/>
            <person name="De Haan G."/>
            <person name="DeGray S."/>
            <person name="DeMaso C."/>
            <person name="Dhargay N."/>
            <person name="Dooley K."/>
            <person name="Dooley E."/>
            <person name="Doricent M."/>
            <person name="Dorje P."/>
            <person name="Dorjee K."/>
            <person name="Dupes A."/>
            <person name="Elong R."/>
            <person name="Falk J."/>
            <person name="Farina A."/>
            <person name="Faro S."/>
            <person name="Ferguson D."/>
            <person name="Fisher S."/>
            <person name="Foley C.D."/>
            <person name="Franke A."/>
            <person name="Friedrich D."/>
            <person name="Gadbois L."/>
            <person name="Gearin G."/>
            <person name="Gearin C.R."/>
            <person name="Giannoukos G."/>
            <person name="Goode T."/>
            <person name="Graham J."/>
            <person name="Grandbois E."/>
            <person name="Grewal S."/>
            <person name="Gyaltsen K."/>
            <person name="Hafez N."/>
            <person name="Hagos B."/>
            <person name="Hall J."/>
            <person name="Henson C."/>
            <person name="Hollinger A."/>
            <person name="Honan T."/>
            <person name="Huard M.D."/>
            <person name="Hughes L."/>
            <person name="Hurhula B."/>
            <person name="Husby M.E."/>
            <person name="Kamat A."/>
            <person name="Kanga B."/>
            <person name="Kashin S."/>
            <person name="Khazanovich D."/>
            <person name="Kisner P."/>
            <person name="Lance K."/>
            <person name="Lara M."/>
            <person name="Lee W."/>
            <person name="Lennon N."/>
            <person name="Letendre F."/>
            <person name="LeVine R."/>
            <person name="Lipovsky A."/>
            <person name="Liu X."/>
            <person name="Liu J."/>
            <person name="Liu S."/>
            <person name="Lokyitsang T."/>
            <person name="Lokyitsang Y."/>
            <person name="Lubonja R."/>
            <person name="Lui A."/>
            <person name="MacDonald P."/>
            <person name="Magnisalis V."/>
            <person name="Maru K."/>
            <person name="Matthews C."/>
            <person name="McCusker W."/>
            <person name="McDonough S."/>
            <person name="Mehta T."/>
            <person name="Meldrim J."/>
            <person name="Meneus L."/>
            <person name="Mihai O."/>
            <person name="Mihalev A."/>
            <person name="Mihova T."/>
            <person name="Mittelman R."/>
            <person name="Mlenga V."/>
            <person name="Montmayeur A."/>
            <person name="Mulrain L."/>
            <person name="Navidi A."/>
            <person name="Naylor J."/>
            <person name="Negash T."/>
            <person name="Nguyen T."/>
            <person name="Nguyen N."/>
            <person name="Nicol R."/>
            <person name="Norbu C."/>
            <person name="Norbu N."/>
            <person name="Novod N."/>
            <person name="O'Neill B."/>
            <person name="Osman S."/>
            <person name="Markiewicz E."/>
            <person name="Oyono O.L."/>
            <person name="Patti C."/>
            <person name="Phunkhang P."/>
            <person name="Pierre F."/>
            <person name="Priest M."/>
            <person name="Raghuraman S."/>
            <person name="Rege F."/>
            <person name="Reyes R."/>
            <person name="Rise C."/>
            <person name="Rogov P."/>
            <person name="Ross K."/>
            <person name="Ryan E."/>
            <person name="Settipalli S."/>
            <person name="Shea T."/>
            <person name="Sherpa N."/>
            <person name="Shi L."/>
            <person name="Shih D."/>
            <person name="Sparrow T."/>
            <person name="Spaulding J."/>
            <person name="Stalker J."/>
            <person name="Stange-Thomann N."/>
            <person name="Stavropoulos S."/>
            <person name="Stone C."/>
            <person name="Strader C."/>
            <person name="Tesfaye S."/>
            <person name="Thomson T."/>
            <person name="Thoulutsang Y."/>
            <person name="Thoulutsang D."/>
            <person name="Topham K."/>
            <person name="Topping I."/>
            <person name="Tsamla T."/>
            <person name="Vassiliev H."/>
            <person name="Vo A."/>
            <person name="Wangchuk T."/>
            <person name="Wangdi T."/>
            <person name="Weiand M."/>
            <person name="Wilkinson J."/>
            <person name="Wilson A."/>
            <person name="Yadav S."/>
            <person name="Young G."/>
            <person name="Yu Q."/>
            <person name="Zembek L."/>
            <person name="Zhong D."/>
            <person name="Zimmer A."/>
            <person name="Zwirko Z."/>
            <person name="Jaffe D.B."/>
            <person name="Alvarez P."/>
            <person name="Brockman W."/>
            <person name="Butler J."/>
            <person name="Chin C."/>
            <person name="Gnerre S."/>
            <person name="Grabherr M."/>
            <person name="Kleber M."/>
            <person name="Mauceli E."/>
            <person name="MacCallum I."/>
        </authorList>
    </citation>
    <scope>NUCLEOTIDE SEQUENCE [LARGE SCALE GENOMIC DNA]</scope>
    <source>
        <strain evidence="9">Tucson 14024-0371.13</strain>
    </source>
</reference>
<keyword evidence="3 6" id="KW-0812">Transmembrane</keyword>
<dbReference type="Gene3D" id="1.20.1080.10">
    <property type="entry name" value="Glycerol uptake facilitator protein"/>
    <property type="match status" value="2"/>
</dbReference>
<dbReference type="SUPFAM" id="SSF81338">
    <property type="entry name" value="Aquaporin-like"/>
    <property type="match status" value="1"/>
</dbReference>
<keyword evidence="9" id="KW-1185">Reference proteome</keyword>
<dbReference type="GO" id="GO:0015267">
    <property type="term" value="F:channel activity"/>
    <property type="evidence" value="ECO:0007669"/>
    <property type="project" value="InterPro"/>
</dbReference>
<keyword evidence="4 7" id="KW-1133">Transmembrane helix</keyword>
<dbReference type="AlphaFoldDB" id="B3MFC7"/>
<protein>
    <submittedName>
        <fullName evidence="8">Uncharacterized protein</fullName>
    </submittedName>
</protein>
<evidence type="ECO:0000313" key="8">
    <source>
        <dbReference type="EMBL" id="EDV35601.2"/>
    </source>
</evidence>
<dbReference type="HOGENOM" id="CLU_2308873_0_0_1"/>
<evidence type="ECO:0000256" key="2">
    <source>
        <dbReference type="ARBA" id="ARBA00006175"/>
    </source>
</evidence>
<name>B3MFC7_DROAN</name>
<evidence type="ECO:0000256" key="7">
    <source>
        <dbReference type="SAM" id="Phobius"/>
    </source>
</evidence>
<evidence type="ECO:0000256" key="6">
    <source>
        <dbReference type="RuleBase" id="RU000477"/>
    </source>
</evidence>
<dbReference type="STRING" id="7217.B3MFC7"/>
<dbReference type="PANTHER" id="PTHR19139:SF199">
    <property type="entry name" value="MIP17260P"/>
    <property type="match status" value="1"/>
</dbReference>
<dbReference type="GO" id="GO:0005886">
    <property type="term" value="C:plasma membrane"/>
    <property type="evidence" value="ECO:0007669"/>
    <property type="project" value="TreeGrafter"/>
</dbReference>
<dbReference type="InterPro" id="IPR023271">
    <property type="entry name" value="Aquaporin-like"/>
</dbReference>
<evidence type="ECO:0000256" key="5">
    <source>
        <dbReference type="ARBA" id="ARBA00023136"/>
    </source>
</evidence>
<comment type="subcellular location">
    <subcellularLocation>
        <location evidence="1">Membrane</location>
        <topology evidence="1">Multi-pass membrane protein</topology>
    </subcellularLocation>
</comment>
<dbReference type="InParanoid" id="B3MFC7"/>
<gene>
    <name evidence="8" type="primary">Dana\GF12392</name>
    <name evidence="8" type="synonym">dana_GLEANR_12396</name>
    <name evidence="8" type="ORF">GF12392</name>
</gene>
<dbReference type="EMBL" id="CH902619">
    <property type="protein sequence ID" value="EDV35601.2"/>
    <property type="molecule type" value="Genomic_DNA"/>
</dbReference>
<organism evidence="8 9">
    <name type="scientific">Drosophila ananassae</name>
    <name type="common">Fruit fly</name>
    <dbReference type="NCBI Taxonomy" id="7217"/>
    <lineage>
        <taxon>Eukaryota</taxon>
        <taxon>Metazoa</taxon>
        <taxon>Ecdysozoa</taxon>
        <taxon>Arthropoda</taxon>
        <taxon>Hexapoda</taxon>
        <taxon>Insecta</taxon>
        <taxon>Pterygota</taxon>
        <taxon>Neoptera</taxon>
        <taxon>Endopterygota</taxon>
        <taxon>Diptera</taxon>
        <taxon>Brachycera</taxon>
        <taxon>Muscomorpha</taxon>
        <taxon>Ephydroidea</taxon>
        <taxon>Drosophilidae</taxon>
        <taxon>Drosophila</taxon>
        <taxon>Sophophora</taxon>
    </lineage>
</organism>
<dbReference type="PANTHER" id="PTHR19139">
    <property type="entry name" value="AQUAPORIN TRANSPORTER"/>
    <property type="match status" value="1"/>
</dbReference>
<feature type="transmembrane region" description="Helical" evidence="7">
    <location>
        <begin position="25"/>
        <end position="43"/>
    </location>
</feature>
<proteinExistence type="inferred from homology"/>
<comment type="similarity">
    <text evidence="2 6">Belongs to the MIP/aquaporin (TC 1.A.8) family.</text>
</comment>
<evidence type="ECO:0000256" key="1">
    <source>
        <dbReference type="ARBA" id="ARBA00004141"/>
    </source>
</evidence>
<dbReference type="eggNOG" id="KOG0223">
    <property type="taxonomic scope" value="Eukaryota"/>
</dbReference>
<keyword evidence="6" id="KW-0813">Transport</keyword>